<feature type="compositionally biased region" description="Low complexity" evidence="1">
    <location>
        <begin position="546"/>
        <end position="563"/>
    </location>
</feature>
<feature type="region of interest" description="Disordered" evidence="1">
    <location>
        <begin position="101"/>
        <end position="147"/>
    </location>
</feature>
<feature type="region of interest" description="Disordered" evidence="1">
    <location>
        <begin position="369"/>
        <end position="434"/>
    </location>
</feature>
<proteinExistence type="predicted"/>
<feature type="region of interest" description="Disordered" evidence="1">
    <location>
        <begin position="540"/>
        <end position="563"/>
    </location>
</feature>
<gene>
    <name evidence="2" type="primary">Sb_13</name>
    <name evidence="2" type="ORF">CEXT_244901</name>
</gene>
<sequence>MVKWTSKSSYFISAIIFIVLHIGYSHPDIYRVRPKDGGKRVIQPYSCRDPATKEEGVCMFSWNSTPPAISSNEVTETEDVQKLKLRPSTHRTTTESILERWPSQSTTQQKRIPSSTRRPVKVSTTEFPPGLYTWRPNGGTRSTAAPNKVQPTKLFSTKPLFASSTTDGKATERPYSSSISDSTTIAKFTSSSNTSYEAEMTSTKRPYTSVTSVSRRRTRPTRPNGSIYSKRKTRPTRPYSSRNSTRPNVPQRKTKPTRPVHRLTTVLLNTDREPLTTRPSIGTWSNILDVTTRPFSLRKTTPASLTTKTTPVTKKKDYNSCSFNKDINLYSKKCFFDQYYTKTHSKNNHQKANQTHTSSDYFINIISSSEDNTSSDNEEKTSHYNESYSKTHRSTTTIRPKPTSTTRTTTSFSPSVTDISTTTSSATSTTEVPTATQKVTPNQDYTKDSTIAHTTPSSDVISLATHQDDEIATSTFNPDIALTTEQSEGTTEQWFTTTSDTNYNNLGRNPIVPHRPVIVLYDEHGNEIINQEHFEETVISGQNKKTSTQSMSEITSSTTTEMVSSTTDVSLEEFKAKSTNVPTYTTETFEINETPTTVLDHTEMNIETTISTKKPATTLETIILPENTVSITDLDESSVVSSSEEKDDRSTITTLITEYSTFNSNDFTQSGSSTDAFSSTADRVTSIPIRKPPQKPFLPSIPQEKTPVQTIKKPSKTTFAEQPSTESIQDSTTTETTKENFEFTTYYSVADSNKANIKTTIVTIDNHRPPIHDPDSSNPIVTFNPVYKPVTGLEVTEETVTNSLNAFYLAY</sequence>
<feature type="compositionally biased region" description="Low complexity" evidence="1">
    <location>
        <begin position="394"/>
        <end position="434"/>
    </location>
</feature>
<protein>
    <submittedName>
        <fullName evidence="2">Serine proteinase stubble</fullName>
    </submittedName>
</protein>
<feature type="compositionally biased region" description="Polar residues" evidence="1">
    <location>
        <begin position="162"/>
        <end position="204"/>
    </location>
</feature>
<feature type="compositionally biased region" description="Polar residues" evidence="1">
    <location>
        <begin position="101"/>
        <end position="126"/>
    </location>
</feature>
<dbReference type="EMBL" id="BPLR01019069">
    <property type="protein sequence ID" value="GIZ04345.1"/>
    <property type="molecule type" value="Genomic_DNA"/>
</dbReference>
<dbReference type="Proteomes" id="UP001054945">
    <property type="component" value="Unassembled WGS sequence"/>
</dbReference>
<feature type="compositionally biased region" description="Polar residues" evidence="1">
    <location>
        <begin position="238"/>
        <end position="248"/>
    </location>
</feature>
<comment type="caution">
    <text evidence="2">The sequence shown here is derived from an EMBL/GenBank/DDBJ whole genome shotgun (WGS) entry which is preliminary data.</text>
</comment>
<name>A0AAV4YDP3_CAEEX</name>
<accession>A0AAV4YDP3</accession>
<evidence type="ECO:0000313" key="3">
    <source>
        <dbReference type="Proteomes" id="UP001054945"/>
    </source>
</evidence>
<feature type="compositionally biased region" description="Polar residues" evidence="1">
    <location>
        <begin position="716"/>
        <end position="731"/>
    </location>
</feature>
<keyword evidence="3" id="KW-1185">Reference proteome</keyword>
<feature type="region of interest" description="Disordered" evidence="1">
    <location>
        <begin position="160"/>
        <end position="257"/>
    </location>
</feature>
<dbReference type="AlphaFoldDB" id="A0AAV4YDP3"/>
<feature type="region of interest" description="Disordered" evidence="1">
    <location>
        <begin position="687"/>
        <end position="736"/>
    </location>
</feature>
<reference evidence="2 3" key="1">
    <citation type="submission" date="2021-06" db="EMBL/GenBank/DDBJ databases">
        <title>Caerostris extrusa draft genome.</title>
        <authorList>
            <person name="Kono N."/>
            <person name="Arakawa K."/>
        </authorList>
    </citation>
    <scope>NUCLEOTIDE SEQUENCE [LARGE SCALE GENOMIC DNA]</scope>
</reference>
<evidence type="ECO:0000256" key="1">
    <source>
        <dbReference type="SAM" id="MobiDB-lite"/>
    </source>
</evidence>
<organism evidence="2 3">
    <name type="scientific">Caerostris extrusa</name>
    <name type="common">Bark spider</name>
    <name type="synonym">Caerostris bankana</name>
    <dbReference type="NCBI Taxonomy" id="172846"/>
    <lineage>
        <taxon>Eukaryota</taxon>
        <taxon>Metazoa</taxon>
        <taxon>Ecdysozoa</taxon>
        <taxon>Arthropoda</taxon>
        <taxon>Chelicerata</taxon>
        <taxon>Arachnida</taxon>
        <taxon>Araneae</taxon>
        <taxon>Araneomorphae</taxon>
        <taxon>Entelegynae</taxon>
        <taxon>Araneoidea</taxon>
        <taxon>Araneidae</taxon>
        <taxon>Caerostris</taxon>
    </lineage>
</organism>
<evidence type="ECO:0000313" key="2">
    <source>
        <dbReference type="EMBL" id="GIZ04345.1"/>
    </source>
</evidence>